<name>A0A8J5KDD4_HOMAM</name>
<sequence length="128" mass="15112">MSGDNEVHATITIRLIRSFQHRNIRSLVLHNINTEQLVEDFIEYISEKLTSAPNLPPFHNHAFDTLKIETQAHGYKTNDPVINQQDDLKLILKPKHRLMDCGVKHETEINFFKMEDYLKYKENPELVW</sequence>
<evidence type="ECO:0000313" key="2">
    <source>
        <dbReference type="EMBL" id="KAG7170411.1"/>
    </source>
</evidence>
<dbReference type="Pfam" id="PF10209">
    <property type="entry name" value="DUF2340"/>
    <property type="match status" value="1"/>
</dbReference>
<evidence type="ECO:0000313" key="3">
    <source>
        <dbReference type="Proteomes" id="UP000747542"/>
    </source>
</evidence>
<accession>A0A8J5KDD4</accession>
<proteinExistence type="inferred from homology"/>
<comment type="caution">
    <text evidence="2">The sequence shown here is derived from an EMBL/GenBank/DDBJ whole genome shotgun (WGS) entry which is preliminary data.</text>
</comment>
<dbReference type="Proteomes" id="UP000747542">
    <property type="component" value="Unassembled WGS sequence"/>
</dbReference>
<organism evidence="2 3">
    <name type="scientific">Homarus americanus</name>
    <name type="common">American lobster</name>
    <dbReference type="NCBI Taxonomy" id="6706"/>
    <lineage>
        <taxon>Eukaryota</taxon>
        <taxon>Metazoa</taxon>
        <taxon>Ecdysozoa</taxon>
        <taxon>Arthropoda</taxon>
        <taxon>Crustacea</taxon>
        <taxon>Multicrustacea</taxon>
        <taxon>Malacostraca</taxon>
        <taxon>Eumalacostraca</taxon>
        <taxon>Eucarida</taxon>
        <taxon>Decapoda</taxon>
        <taxon>Pleocyemata</taxon>
        <taxon>Astacidea</taxon>
        <taxon>Nephropoidea</taxon>
        <taxon>Nephropidae</taxon>
        <taxon>Homarus</taxon>
    </lineage>
</organism>
<dbReference type="PANTHER" id="PTHR18444:SF9">
    <property type="entry name" value="UPF0538 PROTEIN C2ORF76"/>
    <property type="match status" value="1"/>
</dbReference>
<dbReference type="InterPro" id="IPR018794">
    <property type="entry name" value="UPF0538"/>
</dbReference>
<protein>
    <submittedName>
        <fullName evidence="2">UPF0538 protein C2orf76-like</fullName>
    </submittedName>
</protein>
<evidence type="ECO:0000256" key="1">
    <source>
        <dbReference type="ARBA" id="ARBA00007176"/>
    </source>
</evidence>
<comment type="similarity">
    <text evidence="1">Belongs to the UPF0538 family.</text>
</comment>
<dbReference type="PANTHER" id="PTHR18444">
    <property type="entry name" value="UPF0538 FAMILY MEMBER"/>
    <property type="match status" value="1"/>
</dbReference>
<dbReference type="EMBL" id="JAHLQT010014249">
    <property type="protein sequence ID" value="KAG7170411.1"/>
    <property type="molecule type" value="Genomic_DNA"/>
</dbReference>
<dbReference type="AlphaFoldDB" id="A0A8J5KDD4"/>
<gene>
    <name evidence="2" type="ORF">Hamer_G025308</name>
</gene>
<reference evidence="2" key="1">
    <citation type="journal article" date="2021" name="Sci. Adv.">
        <title>The American lobster genome reveals insights on longevity, neural, and immune adaptations.</title>
        <authorList>
            <person name="Polinski J.M."/>
            <person name="Zimin A.V."/>
            <person name="Clark K.F."/>
            <person name="Kohn A.B."/>
            <person name="Sadowski N."/>
            <person name="Timp W."/>
            <person name="Ptitsyn A."/>
            <person name="Khanna P."/>
            <person name="Romanova D.Y."/>
            <person name="Williams P."/>
            <person name="Greenwood S.J."/>
            <person name="Moroz L.L."/>
            <person name="Walt D.R."/>
            <person name="Bodnar A.G."/>
        </authorList>
    </citation>
    <scope>NUCLEOTIDE SEQUENCE</scope>
    <source>
        <strain evidence="2">GMGI-L3</strain>
    </source>
</reference>
<keyword evidence="3" id="KW-1185">Reference proteome</keyword>